<name>A0A381VEJ9_9ZZZZ</name>
<dbReference type="AlphaFoldDB" id="A0A381VEJ9"/>
<organism evidence="1">
    <name type="scientific">marine metagenome</name>
    <dbReference type="NCBI Taxonomy" id="408172"/>
    <lineage>
        <taxon>unclassified sequences</taxon>
        <taxon>metagenomes</taxon>
        <taxon>ecological metagenomes</taxon>
    </lineage>
</organism>
<evidence type="ECO:0000313" key="1">
    <source>
        <dbReference type="EMBL" id="SVA38451.1"/>
    </source>
</evidence>
<gene>
    <name evidence="1" type="ORF">METZ01_LOCUS91305</name>
</gene>
<protein>
    <submittedName>
        <fullName evidence="1">Uncharacterized protein</fullName>
    </submittedName>
</protein>
<feature type="non-terminal residue" evidence="1">
    <location>
        <position position="1"/>
    </location>
</feature>
<accession>A0A381VEJ9</accession>
<sequence>VNWFNAPQLGRGKYIFNRNLDRSIGIPWEKILVDKTCVGKIL</sequence>
<reference evidence="1" key="1">
    <citation type="submission" date="2018-05" db="EMBL/GenBank/DDBJ databases">
        <authorList>
            <person name="Lanie J.A."/>
            <person name="Ng W.-L."/>
            <person name="Kazmierczak K.M."/>
            <person name="Andrzejewski T.M."/>
            <person name="Davidsen T.M."/>
            <person name="Wayne K.J."/>
            <person name="Tettelin H."/>
            <person name="Glass J.I."/>
            <person name="Rusch D."/>
            <person name="Podicherti R."/>
            <person name="Tsui H.-C.T."/>
            <person name="Winkler M.E."/>
        </authorList>
    </citation>
    <scope>NUCLEOTIDE SEQUENCE</scope>
</reference>
<proteinExistence type="predicted"/>
<dbReference type="EMBL" id="UINC01008546">
    <property type="protein sequence ID" value="SVA38451.1"/>
    <property type="molecule type" value="Genomic_DNA"/>
</dbReference>